<feature type="region of interest" description="Disordered" evidence="1">
    <location>
        <begin position="143"/>
        <end position="177"/>
    </location>
</feature>
<evidence type="ECO:0000256" key="1">
    <source>
        <dbReference type="SAM" id="MobiDB-lite"/>
    </source>
</evidence>
<keyword evidence="2" id="KW-1133">Transmembrane helix</keyword>
<gene>
    <name evidence="3" type="ORF">MUN86_25950</name>
</gene>
<keyword evidence="4" id="KW-1185">Reference proteome</keyword>
<evidence type="ECO:0000256" key="2">
    <source>
        <dbReference type="SAM" id="Phobius"/>
    </source>
</evidence>
<reference evidence="3" key="1">
    <citation type="submission" date="2022-04" db="EMBL/GenBank/DDBJ databases">
        <title>Hymenobacter sp. isolated from the air.</title>
        <authorList>
            <person name="Won M."/>
            <person name="Lee C.-M."/>
            <person name="Woen H.-Y."/>
            <person name="Kwon S.-W."/>
        </authorList>
    </citation>
    <scope>NUCLEOTIDE SEQUENCE</scope>
    <source>
        <strain evidence="3">5420S-77</strain>
        <plasmid evidence="3">unnamed3</plasmid>
    </source>
</reference>
<proteinExistence type="predicted"/>
<evidence type="ECO:0000313" key="3">
    <source>
        <dbReference type="EMBL" id="UOQ69160.1"/>
    </source>
</evidence>
<name>A0ABY4GE08_9BACT</name>
<evidence type="ECO:0000313" key="4">
    <source>
        <dbReference type="Proteomes" id="UP000830401"/>
    </source>
</evidence>
<keyword evidence="2" id="KW-0812">Transmembrane</keyword>
<dbReference type="EMBL" id="CP095064">
    <property type="protein sequence ID" value="UOQ69160.1"/>
    <property type="molecule type" value="Genomic_DNA"/>
</dbReference>
<organism evidence="3 4">
    <name type="scientific">Hymenobacter volaticus</name>
    <dbReference type="NCBI Taxonomy" id="2932254"/>
    <lineage>
        <taxon>Bacteria</taxon>
        <taxon>Pseudomonadati</taxon>
        <taxon>Bacteroidota</taxon>
        <taxon>Cytophagia</taxon>
        <taxon>Cytophagales</taxon>
        <taxon>Hymenobacteraceae</taxon>
        <taxon>Hymenobacter</taxon>
    </lineage>
</organism>
<dbReference type="Proteomes" id="UP000830401">
    <property type="component" value="Plasmid unnamed3"/>
</dbReference>
<geneLocation type="plasmid" evidence="3 4">
    <name>unnamed3</name>
</geneLocation>
<feature type="transmembrane region" description="Helical" evidence="2">
    <location>
        <begin position="28"/>
        <end position="48"/>
    </location>
</feature>
<feature type="transmembrane region" description="Helical" evidence="2">
    <location>
        <begin position="82"/>
        <end position="100"/>
    </location>
</feature>
<keyword evidence="3" id="KW-0614">Plasmid</keyword>
<sequence>MFSLLLTVLPFSFLFLYGRWLYHNRQDINSSLVPIWLSALGLLLAALYQSQVFSQALLEQYSLEVSWLSGLPPYASKLADEGMPLLVLGSIGGFVFLIFFGPRDRVQTQAKHFLLLLLFLYPFLALLALSEVGATRPTIGYTQPLPGAGTRMPTRRDPPPARAGSERAVPLPRQGPI</sequence>
<keyword evidence="2" id="KW-0472">Membrane</keyword>
<feature type="transmembrane region" description="Helical" evidence="2">
    <location>
        <begin position="112"/>
        <end position="129"/>
    </location>
</feature>
<protein>
    <submittedName>
        <fullName evidence="3">Uncharacterized protein</fullName>
    </submittedName>
</protein>
<accession>A0ABY4GE08</accession>
<dbReference type="RefSeq" id="WP_245126914.1">
    <property type="nucleotide sequence ID" value="NZ_CP095064.1"/>
</dbReference>